<dbReference type="EMBL" id="JAWWNJ010000010">
    <property type="protein sequence ID" value="KAK7046866.1"/>
    <property type="molecule type" value="Genomic_DNA"/>
</dbReference>
<feature type="region of interest" description="Disordered" evidence="1">
    <location>
        <begin position="69"/>
        <end position="90"/>
    </location>
</feature>
<name>A0AAW0D9N1_9AGAR</name>
<sequence>MSYPWLAQAAHNKAAVREGLKIVRKVIARDAVKTPLSTATIYKLAVREPPPPTFALTIPESDETTQVEYLKSGRRRTPAPNPPHPRHPVRSLSFLKHSLLPIIAGERRVQHVRETRLVVHQSKAEQKAAAARGNKQPTPSTKKSAEPVQTMVWLWQATKPPSRVVKPTESVRTNVYDYSHMKASKRKAHKARLELAEKRAELEARRKLRKLQTRREADRKVNAEKREEAKLRHQEEERAGLLRKAERRKRWETSNPILAKALAKKKAEDAQRLAQVMKS</sequence>
<evidence type="ECO:0000313" key="3">
    <source>
        <dbReference type="Proteomes" id="UP001362999"/>
    </source>
</evidence>
<keyword evidence="3" id="KW-1185">Reference proteome</keyword>
<feature type="region of interest" description="Disordered" evidence="1">
    <location>
        <begin position="213"/>
        <end position="249"/>
    </location>
</feature>
<comment type="caution">
    <text evidence="2">The sequence shown here is derived from an EMBL/GenBank/DDBJ whole genome shotgun (WGS) entry which is preliminary data.</text>
</comment>
<evidence type="ECO:0000313" key="2">
    <source>
        <dbReference type="EMBL" id="KAK7046866.1"/>
    </source>
</evidence>
<reference evidence="2 3" key="1">
    <citation type="journal article" date="2024" name="J Genomics">
        <title>Draft genome sequencing and assembly of Favolaschia claudopus CIRM-BRFM 2984 isolated from oak limbs.</title>
        <authorList>
            <person name="Navarro D."/>
            <person name="Drula E."/>
            <person name="Chaduli D."/>
            <person name="Cazenave R."/>
            <person name="Ahrendt S."/>
            <person name="Wang J."/>
            <person name="Lipzen A."/>
            <person name="Daum C."/>
            <person name="Barry K."/>
            <person name="Grigoriev I.V."/>
            <person name="Favel A."/>
            <person name="Rosso M.N."/>
            <person name="Martin F."/>
        </authorList>
    </citation>
    <scope>NUCLEOTIDE SEQUENCE [LARGE SCALE GENOMIC DNA]</scope>
    <source>
        <strain evidence="2 3">CIRM-BRFM 2984</strain>
    </source>
</reference>
<proteinExistence type="predicted"/>
<organism evidence="2 3">
    <name type="scientific">Favolaschia claudopus</name>
    <dbReference type="NCBI Taxonomy" id="2862362"/>
    <lineage>
        <taxon>Eukaryota</taxon>
        <taxon>Fungi</taxon>
        <taxon>Dikarya</taxon>
        <taxon>Basidiomycota</taxon>
        <taxon>Agaricomycotina</taxon>
        <taxon>Agaricomycetes</taxon>
        <taxon>Agaricomycetidae</taxon>
        <taxon>Agaricales</taxon>
        <taxon>Marasmiineae</taxon>
        <taxon>Mycenaceae</taxon>
        <taxon>Favolaschia</taxon>
    </lineage>
</organism>
<dbReference type="AlphaFoldDB" id="A0AAW0D9N1"/>
<gene>
    <name evidence="2" type="ORF">R3P38DRAFT_2607960</name>
</gene>
<protein>
    <submittedName>
        <fullName evidence="2">Uncharacterized protein</fullName>
    </submittedName>
</protein>
<accession>A0AAW0D9N1</accession>
<feature type="region of interest" description="Disordered" evidence="1">
    <location>
        <begin position="120"/>
        <end position="147"/>
    </location>
</feature>
<dbReference type="Proteomes" id="UP001362999">
    <property type="component" value="Unassembled WGS sequence"/>
</dbReference>
<evidence type="ECO:0000256" key="1">
    <source>
        <dbReference type="SAM" id="MobiDB-lite"/>
    </source>
</evidence>